<dbReference type="SUPFAM" id="SSF48008">
    <property type="entry name" value="GntR ligand-binding domain-like"/>
    <property type="match status" value="1"/>
</dbReference>
<dbReference type="Proteomes" id="UP000584642">
    <property type="component" value="Unassembled WGS sequence"/>
</dbReference>
<evidence type="ECO:0000256" key="1">
    <source>
        <dbReference type="ARBA" id="ARBA00023015"/>
    </source>
</evidence>
<gene>
    <name evidence="5" type="ORF">HND93_25045</name>
</gene>
<evidence type="ECO:0000313" key="6">
    <source>
        <dbReference type="Proteomes" id="UP000584642"/>
    </source>
</evidence>
<keyword evidence="3" id="KW-0804">Transcription</keyword>
<proteinExistence type="predicted"/>
<dbReference type="InterPro" id="IPR036388">
    <property type="entry name" value="WH-like_DNA-bd_sf"/>
</dbReference>
<dbReference type="InterPro" id="IPR000524">
    <property type="entry name" value="Tscrpt_reg_HTH_GntR"/>
</dbReference>
<dbReference type="SMART" id="SM00895">
    <property type="entry name" value="FCD"/>
    <property type="match status" value="1"/>
</dbReference>
<dbReference type="Pfam" id="PF00392">
    <property type="entry name" value="GntR"/>
    <property type="match status" value="1"/>
</dbReference>
<dbReference type="PANTHER" id="PTHR43537">
    <property type="entry name" value="TRANSCRIPTIONAL REGULATOR, GNTR FAMILY"/>
    <property type="match status" value="1"/>
</dbReference>
<feature type="domain" description="HTH gntR-type" evidence="4">
    <location>
        <begin position="14"/>
        <end position="81"/>
    </location>
</feature>
<reference evidence="5 6" key="1">
    <citation type="submission" date="2020-05" db="EMBL/GenBank/DDBJ databases">
        <title>Azospirillum oleiclasticum sp. nov, a nitrogen-fixing and heavy crude oil-emulsifying bacterium isolated from the crude oil of Yumen Oilfield.</title>
        <authorList>
            <person name="Wu D."/>
            <person name="Cai M."/>
            <person name="Zhang X."/>
        </authorList>
    </citation>
    <scope>NUCLEOTIDE SEQUENCE [LARGE SCALE GENOMIC DNA]</scope>
    <source>
        <strain evidence="5 6">ROY-1-1-2</strain>
    </source>
</reference>
<dbReference type="InterPro" id="IPR011711">
    <property type="entry name" value="GntR_C"/>
</dbReference>
<protein>
    <submittedName>
        <fullName evidence="5">GntR family transcriptional regulator</fullName>
    </submittedName>
</protein>
<dbReference type="RefSeq" id="WP_180284763.1">
    <property type="nucleotide sequence ID" value="NZ_JABFDB010000023.1"/>
</dbReference>
<dbReference type="InterPro" id="IPR036390">
    <property type="entry name" value="WH_DNA-bd_sf"/>
</dbReference>
<comment type="caution">
    <text evidence="5">The sequence shown here is derived from an EMBL/GenBank/DDBJ whole genome shotgun (WGS) entry which is preliminary data.</text>
</comment>
<dbReference type="InterPro" id="IPR008920">
    <property type="entry name" value="TF_FadR/GntR_C"/>
</dbReference>
<dbReference type="PANTHER" id="PTHR43537:SF45">
    <property type="entry name" value="GNTR FAMILY REGULATORY PROTEIN"/>
    <property type="match status" value="1"/>
</dbReference>
<dbReference type="Gene3D" id="1.20.120.530">
    <property type="entry name" value="GntR ligand-binding domain-like"/>
    <property type="match status" value="1"/>
</dbReference>
<evidence type="ECO:0000313" key="5">
    <source>
        <dbReference type="EMBL" id="NYZ22987.1"/>
    </source>
</evidence>
<dbReference type="SMART" id="SM00345">
    <property type="entry name" value="HTH_GNTR"/>
    <property type="match status" value="1"/>
</dbReference>
<keyword evidence="6" id="KW-1185">Reference proteome</keyword>
<organism evidence="5 6">
    <name type="scientific">Azospirillum oleiclasticum</name>
    <dbReference type="NCBI Taxonomy" id="2735135"/>
    <lineage>
        <taxon>Bacteria</taxon>
        <taxon>Pseudomonadati</taxon>
        <taxon>Pseudomonadota</taxon>
        <taxon>Alphaproteobacteria</taxon>
        <taxon>Rhodospirillales</taxon>
        <taxon>Azospirillaceae</taxon>
        <taxon>Azospirillum</taxon>
    </lineage>
</organism>
<evidence type="ECO:0000256" key="2">
    <source>
        <dbReference type="ARBA" id="ARBA00023125"/>
    </source>
</evidence>
<dbReference type="EMBL" id="JABFDB010000023">
    <property type="protein sequence ID" value="NYZ22987.1"/>
    <property type="molecule type" value="Genomic_DNA"/>
</dbReference>
<keyword evidence="1" id="KW-0805">Transcription regulation</keyword>
<dbReference type="PROSITE" id="PS50949">
    <property type="entry name" value="HTH_GNTR"/>
    <property type="match status" value="1"/>
</dbReference>
<dbReference type="SUPFAM" id="SSF46785">
    <property type="entry name" value="Winged helix' DNA-binding domain"/>
    <property type="match status" value="1"/>
</dbReference>
<dbReference type="Gene3D" id="1.10.10.10">
    <property type="entry name" value="Winged helix-like DNA-binding domain superfamily/Winged helix DNA-binding domain"/>
    <property type="match status" value="1"/>
</dbReference>
<accession>A0ABX2TII3</accession>
<dbReference type="Pfam" id="PF07729">
    <property type="entry name" value="FCD"/>
    <property type="match status" value="1"/>
</dbReference>
<keyword evidence="2" id="KW-0238">DNA-binding</keyword>
<sequence>MDAMTTGRRAGSGRIGAVQVFDILREEIISLRLAPGSTLSRLELQDRFGLSSTPIRDALMRLEEEGLVHVFPQHATVVSPIDLEHARRGQFLRRSVETEVVQTLAQRPDAAAVDRLRGLIRQQRAFADVGEYEEFTRTDREFHRSMYEAAGVGDLWHLVQRQGGHIDRLRRLHLPVAGKTVEILSEHSAIVDAIEAGDPAAAARELRAHLSRSLEFIGRLRETHPEYFGG</sequence>
<evidence type="ECO:0000259" key="4">
    <source>
        <dbReference type="PROSITE" id="PS50949"/>
    </source>
</evidence>
<evidence type="ECO:0000256" key="3">
    <source>
        <dbReference type="ARBA" id="ARBA00023163"/>
    </source>
</evidence>
<name>A0ABX2TII3_9PROT</name>